<name>A0A834EQ37_9CHIR</name>
<proteinExistence type="predicted"/>
<sequence length="167" mass="16512">MEPPQQGALLAQPVGGAAEVPPAAGGASCRRRTSASVARCGRGAWGRRLDSACEAQTPVLPVGQAGGGGGAGTPPPGRPCPGVGQAALGQSRGHRRVPVTRWVPGSEGRHKGGIVVSPALQDWTAEGTGEGCSPPLGSQSPPTPGRNPSVALPSAQAQPAPPHRAEA</sequence>
<dbReference type="EMBL" id="JABVXQ010000002">
    <property type="protein sequence ID" value="KAF6125089.1"/>
    <property type="molecule type" value="Genomic_DNA"/>
</dbReference>
<gene>
    <name evidence="2" type="ORF">HJG60_009640</name>
</gene>
<comment type="caution">
    <text evidence="2">The sequence shown here is derived from an EMBL/GenBank/DDBJ whole genome shotgun (WGS) entry which is preliminary data.</text>
</comment>
<dbReference type="Proteomes" id="UP000664940">
    <property type="component" value="Unassembled WGS sequence"/>
</dbReference>
<evidence type="ECO:0000256" key="1">
    <source>
        <dbReference type="SAM" id="MobiDB-lite"/>
    </source>
</evidence>
<feature type="compositionally biased region" description="Low complexity" evidence="1">
    <location>
        <begin position="11"/>
        <end position="27"/>
    </location>
</feature>
<feature type="region of interest" description="Disordered" evidence="1">
    <location>
        <begin position="59"/>
        <end position="167"/>
    </location>
</feature>
<evidence type="ECO:0000313" key="3">
    <source>
        <dbReference type="Proteomes" id="UP000664940"/>
    </source>
</evidence>
<organism evidence="2 3">
    <name type="scientific">Phyllostomus discolor</name>
    <name type="common">pale spear-nosed bat</name>
    <dbReference type="NCBI Taxonomy" id="89673"/>
    <lineage>
        <taxon>Eukaryota</taxon>
        <taxon>Metazoa</taxon>
        <taxon>Chordata</taxon>
        <taxon>Craniata</taxon>
        <taxon>Vertebrata</taxon>
        <taxon>Euteleostomi</taxon>
        <taxon>Mammalia</taxon>
        <taxon>Eutheria</taxon>
        <taxon>Laurasiatheria</taxon>
        <taxon>Chiroptera</taxon>
        <taxon>Yangochiroptera</taxon>
        <taxon>Phyllostomidae</taxon>
        <taxon>Phyllostominae</taxon>
        <taxon>Phyllostomus</taxon>
    </lineage>
</organism>
<feature type="compositionally biased region" description="Low complexity" evidence="1">
    <location>
        <begin position="148"/>
        <end position="158"/>
    </location>
</feature>
<feature type="region of interest" description="Disordered" evidence="1">
    <location>
        <begin position="1"/>
        <end position="37"/>
    </location>
</feature>
<reference evidence="2 3" key="1">
    <citation type="journal article" date="2020" name="Nature">
        <title>Six reference-quality genomes reveal evolution of bat adaptations.</title>
        <authorList>
            <person name="Jebb D."/>
            <person name="Huang Z."/>
            <person name="Pippel M."/>
            <person name="Hughes G.M."/>
            <person name="Lavrichenko K."/>
            <person name="Devanna P."/>
            <person name="Winkler S."/>
            <person name="Jermiin L.S."/>
            <person name="Skirmuntt E.C."/>
            <person name="Katzourakis A."/>
            <person name="Burkitt-Gray L."/>
            <person name="Ray D.A."/>
            <person name="Sullivan K.A.M."/>
            <person name="Roscito J.G."/>
            <person name="Kirilenko B.M."/>
            <person name="Davalos L.M."/>
            <person name="Corthals A.P."/>
            <person name="Power M.L."/>
            <person name="Jones G."/>
            <person name="Ransome R.D."/>
            <person name="Dechmann D.K.N."/>
            <person name="Locatelli A.G."/>
            <person name="Puechmaille S.J."/>
            <person name="Fedrigo O."/>
            <person name="Jarvis E.D."/>
            <person name="Hiller M."/>
            <person name="Vernes S.C."/>
            <person name="Myers E.W."/>
            <person name="Teeling E.C."/>
        </authorList>
    </citation>
    <scope>NUCLEOTIDE SEQUENCE [LARGE SCALE GENOMIC DNA]</scope>
    <source>
        <strain evidence="2">Bat1K_MPI-CBG_1</strain>
    </source>
</reference>
<dbReference type="AlphaFoldDB" id="A0A834EQ37"/>
<evidence type="ECO:0000313" key="2">
    <source>
        <dbReference type="EMBL" id="KAF6125089.1"/>
    </source>
</evidence>
<accession>A0A834EQ37</accession>
<protein>
    <submittedName>
        <fullName evidence="2">Uncharacterized protein</fullName>
    </submittedName>
</protein>